<dbReference type="InterPro" id="IPR008136">
    <property type="entry name" value="CinA_C"/>
</dbReference>
<dbReference type="Pfam" id="PF00994">
    <property type="entry name" value="MoCF_biosynth"/>
    <property type="match status" value="1"/>
</dbReference>
<dbReference type="NCBIfam" id="TIGR00200">
    <property type="entry name" value="cinA_nterm"/>
    <property type="match status" value="1"/>
</dbReference>
<dbReference type="CDD" id="cd00885">
    <property type="entry name" value="cinA"/>
    <property type="match status" value="1"/>
</dbReference>
<dbReference type="InterPro" id="IPR036425">
    <property type="entry name" value="MoaB/Mog-like_dom_sf"/>
</dbReference>
<dbReference type="InterPro" id="IPR041424">
    <property type="entry name" value="CinA_KH"/>
</dbReference>
<reference evidence="3 4" key="1">
    <citation type="submission" date="2016-10" db="EMBL/GenBank/DDBJ databases">
        <authorList>
            <person name="de Groot N.N."/>
        </authorList>
    </citation>
    <scope>NUCLEOTIDE SEQUENCE [LARGE SCALE GENOMIC DNA]</scope>
    <source>
        <strain evidence="3 4">DSM 21650</strain>
    </source>
</reference>
<dbReference type="OrthoDB" id="9801454at2"/>
<gene>
    <name evidence="1" type="primary">cinA</name>
    <name evidence="3" type="ORF">SAMN05660462_01050</name>
</gene>
<dbReference type="STRING" id="415015.SAMN05660462_01050"/>
<dbReference type="NCBIfam" id="TIGR00177">
    <property type="entry name" value="molyb_syn"/>
    <property type="match status" value="1"/>
</dbReference>
<dbReference type="Gene3D" id="3.90.950.20">
    <property type="entry name" value="CinA-like"/>
    <property type="match status" value="1"/>
</dbReference>
<dbReference type="SUPFAM" id="SSF142433">
    <property type="entry name" value="CinA-like"/>
    <property type="match status" value="1"/>
</dbReference>
<dbReference type="PIRSF" id="PIRSF006728">
    <property type="entry name" value="CinA"/>
    <property type="match status" value="1"/>
</dbReference>
<dbReference type="Pfam" id="PF02464">
    <property type="entry name" value="CinA"/>
    <property type="match status" value="1"/>
</dbReference>
<proteinExistence type="inferred from homology"/>
<dbReference type="NCBIfam" id="TIGR00199">
    <property type="entry name" value="PncC_domain"/>
    <property type="match status" value="1"/>
</dbReference>
<evidence type="ECO:0000313" key="4">
    <source>
        <dbReference type="Proteomes" id="UP000198625"/>
    </source>
</evidence>
<dbReference type="PANTHER" id="PTHR13939:SF0">
    <property type="entry name" value="NMN AMIDOHYDROLASE-LIKE PROTEIN YFAY"/>
    <property type="match status" value="1"/>
</dbReference>
<dbReference type="EMBL" id="FNQE01000009">
    <property type="protein sequence ID" value="SDY84999.1"/>
    <property type="molecule type" value="Genomic_DNA"/>
</dbReference>
<sequence>MKAEIISVGTELLLGNILNTNAKFLSEKLAEMGIDVYYQTTVGDNENRILETTINALKRADILIFSGGLGPTEDDCTKEAVCRAINKKMYLDEKILKSINDFFIDRIMPESNKKQAYVPEGSRILNNDFGTAPGFYIEEDKKILVLLPGPPVELIPMFNNYAIPMLKLQSNLIIKSRIIRTIGVGESLLEEKIADLIHEQTNPTLATYAGRGQVDIRLTAKASSIEAANELLNTMQIELDKRIKEYIYSYNNETIEEVIFKMLNERKLKIGFCESCTAGLITSRIASIPGASRVLERSYITYSNLSKIEEANVSQETLNNYGAVSEETAVEMAKGLLNNSPIDISVSVTGIAGPSGETKDKTVGLAYICLATKERHIVIKNNFNGSRETNRQRFANSAFNLIRKYLLELI</sequence>
<feature type="domain" description="MoaB/Mog" evidence="2">
    <location>
        <begin position="4"/>
        <end position="168"/>
    </location>
</feature>
<protein>
    <recommendedName>
        <fullName evidence="1">Putative competence-damage inducible protein</fullName>
    </recommendedName>
</protein>
<dbReference type="SMART" id="SM00852">
    <property type="entry name" value="MoCF_biosynth"/>
    <property type="match status" value="1"/>
</dbReference>
<dbReference type="RefSeq" id="WP_091728191.1">
    <property type="nucleotide sequence ID" value="NZ_FNQE01000009.1"/>
</dbReference>
<dbReference type="Pfam" id="PF18146">
    <property type="entry name" value="CinA_KH"/>
    <property type="match status" value="1"/>
</dbReference>
<dbReference type="InterPro" id="IPR036653">
    <property type="entry name" value="CinA-like_C"/>
</dbReference>
<accession>A0A1H3N9W4</accession>
<dbReference type="Proteomes" id="UP000198625">
    <property type="component" value="Unassembled WGS sequence"/>
</dbReference>
<dbReference type="NCBIfam" id="NF001813">
    <property type="entry name" value="PRK00549.1"/>
    <property type="match status" value="1"/>
</dbReference>
<dbReference type="Gene3D" id="3.40.980.10">
    <property type="entry name" value="MoaB/Mog-like domain"/>
    <property type="match status" value="1"/>
</dbReference>
<organism evidence="3 4">
    <name type="scientific">Proteiniborus ethanoligenes</name>
    <dbReference type="NCBI Taxonomy" id="415015"/>
    <lineage>
        <taxon>Bacteria</taxon>
        <taxon>Bacillati</taxon>
        <taxon>Bacillota</taxon>
        <taxon>Clostridia</taxon>
        <taxon>Eubacteriales</taxon>
        <taxon>Proteiniborus</taxon>
    </lineage>
</organism>
<dbReference type="InterPro" id="IPR008135">
    <property type="entry name" value="Competence-induced_CinA"/>
</dbReference>
<evidence type="ECO:0000259" key="2">
    <source>
        <dbReference type="SMART" id="SM00852"/>
    </source>
</evidence>
<evidence type="ECO:0000313" key="3">
    <source>
        <dbReference type="EMBL" id="SDY84999.1"/>
    </source>
</evidence>
<evidence type="ECO:0000256" key="1">
    <source>
        <dbReference type="HAMAP-Rule" id="MF_00226"/>
    </source>
</evidence>
<dbReference type="Gene3D" id="3.30.70.2860">
    <property type="match status" value="1"/>
</dbReference>
<dbReference type="AlphaFoldDB" id="A0A1H3N9W4"/>
<dbReference type="InterPro" id="IPR050101">
    <property type="entry name" value="CinA"/>
</dbReference>
<name>A0A1H3N9W4_9FIRM</name>
<comment type="similarity">
    <text evidence="1">Belongs to the CinA family.</text>
</comment>
<dbReference type="InterPro" id="IPR001453">
    <property type="entry name" value="MoaB/Mog_dom"/>
</dbReference>
<keyword evidence="4" id="KW-1185">Reference proteome</keyword>
<dbReference type="SUPFAM" id="SSF53218">
    <property type="entry name" value="Molybdenum cofactor biosynthesis proteins"/>
    <property type="match status" value="1"/>
</dbReference>
<dbReference type="HAMAP" id="MF_00226_B">
    <property type="entry name" value="CinA_B"/>
    <property type="match status" value="1"/>
</dbReference>
<dbReference type="PANTHER" id="PTHR13939">
    <property type="entry name" value="NICOTINAMIDE-NUCLEOTIDE AMIDOHYDROLASE PNCC"/>
    <property type="match status" value="1"/>
</dbReference>